<dbReference type="Pfam" id="PF10543">
    <property type="entry name" value="ORF6N"/>
    <property type="match status" value="1"/>
</dbReference>
<evidence type="ECO:0000313" key="4">
    <source>
        <dbReference type="Proteomes" id="UP000755654"/>
    </source>
</evidence>
<dbReference type="RefSeq" id="WP_215884955.1">
    <property type="nucleotide sequence ID" value="NZ_JAAOMP010000164.1"/>
</dbReference>
<accession>A0ABS6A2X5</accession>
<keyword evidence="4" id="KW-1185">Reference proteome</keyword>
<evidence type="ECO:0000256" key="1">
    <source>
        <dbReference type="SAM" id="MobiDB-lite"/>
    </source>
</evidence>
<dbReference type="InterPro" id="IPR018873">
    <property type="entry name" value="KilA-N_DNA-bd_domain"/>
</dbReference>
<name>A0ABS6A2X5_9PROT</name>
<reference evidence="3 4" key="1">
    <citation type="journal article" date="2021" name="ISME J.">
        <title>Genomic evolution of the class Acidithiobacillia: deep-branching Proteobacteria living in extreme acidic conditions.</title>
        <authorList>
            <person name="Moya-Beltran A."/>
            <person name="Beard S."/>
            <person name="Rojas-Villalobos C."/>
            <person name="Issotta F."/>
            <person name="Gallardo Y."/>
            <person name="Ulloa R."/>
            <person name="Giaveno A."/>
            <person name="Degli Esposti M."/>
            <person name="Johnson D.B."/>
            <person name="Quatrini R."/>
        </authorList>
    </citation>
    <scope>NUCLEOTIDE SEQUENCE [LARGE SCALE GENOMIC DNA]</scope>
    <source>
        <strain evidence="3 4">RW2</strain>
    </source>
</reference>
<feature type="region of interest" description="Disordered" evidence="1">
    <location>
        <begin position="1"/>
        <end position="24"/>
    </location>
</feature>
<dbReference type="Proteomes" id="UP000755654">
    <property type="component" value="Unassembled WGS sequence"/>
</dbReference>
<sequence>MDNRNDKSAKTNLKEPGIGGDKDTGIALRGDSLRSLIYTVRGMEVMLDSDLAGLYGVETRVFNQAVKRNIERFPESFRFHLTQVEYDSLRSQLVDLNEEPDLRSQAVTSSAHGGRRYPPYAFTEQGVAMLSAVLRSETAVQISIHIINAFVAMRRFMAAHGGLLQRMDSLEKRQIHHEINTGDRFNKVFDALENKSLNPTQGIFFDGQIFDAYVFVNDLLRQAKQSIVLIDNYIDDSVLMQLAKRRQGVSATILTKTISKQIAQDLKKHNAQYPPTQIHEFGDSHDRFLILDGKAAYHLGASLKDLGKKWFAFSRMDKSGLKVMERVDALIEANLKELGYGG</sequence>
<proteinExistence type="predicted"/>
<organism evidence="3 4">
    <name type="scientific">Acidithiobacillus sulfurivorans</name>
    <dbReference type="NCBI Taxonomy" id="1958756"/>
    <lineage>
        <taxon>Bacteria</taxon>
        <taxon>Pseudomonadati</taxon>
        <taxon>Pseudomonadota</taxon>
        <taxon>Acidithiobacillia</taxon>
        <taxon>Acidithiobacillales</taxon>
        <taxon>Acidithiobacillaceae</taxon>
        <taxon>Acidithiobacillus</taxon>
    </lineage>
</organism>
<dbReference type="EMBL" id="JAAOMP010000164">
    <property type="protein sequence ID" value="MBU2761461.1"/>
    <property type="molecule type" value="Genomic_DNA"/>
</dbReference>
<gene>
    <name evidence="3" type="ORF">HAP95_15115</name>
</gene>
<comment type="caution">
    <text evidence="3">The sequence shown here is derived from an EMBL/GenBank/DDBJ whole genome shotgun (WGS) entry which is preliminary data.</text>
</comment>
<protein>
    <submittedName>
        <fullName evidence="3">ORF6N domain-containing protein</fullName>
    </submittedName>
</protein>
<evidence type="ECO:0000259" key="2">
    <source>
        <dbReference type="Pfam" id="PF10543"/>
    </source>
</evidence>
<feature type="domain" description="KilA-N DNA-binding" evidence="2">
    <location>
        <begin position="36"/>
        <end position="133"/>
    </location>
</feature>
<feature type="compositionally biased region" description="Basic and acidic residues" evidence="1">
    <location>
        <begin position="1"/>
        <end position="13"/>
    </location>
</feature>
<evidence type="ECO:0000313" key="3">
    <source>
        <dbReference type="EMBL" id="MBU2761461.1"/>
    </source>
</evidence>